<evidence type="ECO:0000259" key="2">
    <source>
        <dbReference type="Pfam" id="PF11350"/>
    </source>
</evidence>
<evidence type="ECO:0000256" key="1">
    <source>
        <dbReference type="SAM" id="MobiDB-lite"/>
    </source>
</evidence>
<feature type="domain" description="DUF3152" evidence="2">
    <location>
        <begin position="216"/>
        <end position="393"/>
    </location>
</feature>
<sequence length="403" mass="42084">MDRHDAAGTAPAPSGGPGGSGAPRQEYIDAFSEEQYGRPLSVPGPRRPGAEGGAGEPSGEAPGPGPGGGAEPEPEPEREPAAAETGAAREPEPAPRTARPEPGAGRHRAARRRAARRGGWGRTVTGAAAAAVTAVLTVVVAGETDGPAAMSGGGAGDNRPHLGQQDLPPRETAADGATDTAPDQDRDREPDPEPTYDELMDSRFPLDPDLTGGGELVPVGGSEPAADPDAVTLLRYRVDVEAGIGLDAELFAEAVHRTLSDPRSWGNNGERGFARVSSGDYDFVITLASPGTTAEWCDKSGLDIRQTNVSCDSASTERVMINAWRWAQGAETYGDDMHAYRQMLINHEVGHRIGYGHVGCSAEGALAPVMMQQTKFLTWTNGLTCRPNPWPHPENDAGSAPND</sequence>
<dbReference type="InterPro" id="IPR022603">
    <property type="entry name" value="DUF3152"/>
</dbReference>
<dbReference type="AlphaFoldDB" id="A0A1I6U1H3"/>
<dbReference type="SUPFAM" id="SSF55486">
    <property type="entry name" value="Metalloproteases ('zincins'), catalytic domain"/>
    <property type="match status" value="1"/>
</dbReference>
<name>A0A1I6U1H3_9ACTN</name>
<accession>A0A1I6U1H3</accession>
<feature type="compositionally biased region" description="Basic and acidic residues" evidence="1">
    <location>
        <begin position="75"/>
        <end position="93"/>
    </location>
</feature>
<evidence type="ECO:0000313" key="4">
    <source>
        <dbReference type="Proteomes" id="UP000198873"/>
    </source>
</evidence>
<dbReference type="Pfam" id="PF11350">
    <property type="entry name" value="DUF3152"/>
    <property type="match status" value="1"/>
</dbReference>
<reference evidence="4" key="1">
    <citation type="submission" date="2016-10" db="EMBL/GenBank/DDBJ databases">
        <authorList>
            <person name="Varghese N."/>
            <person name="Submissions S."/>
        </authorList>
    </citation>
    <scope>NUCLEOTIDE SEQUENCE [LARGE SCALE GENOMIC DNA]</scope>
    <source>
        <strain evidence="4">CGMCC 4.7047</strain>
    </source>
</reference>
<protein>
    <recommendedName>
        <fullName evidence="2">DUF3152 domain-containing protein</fullName>
    </recommendedName>
</protein>
<feature type="compositionally biased region" description="Basic residues" evidence="1">
    <location>
        <begin position="105"/>
        <end position="116"/>
    </location>
</feature>
<dbReference type="EMBL" id="FPAB01000005">
    <property type="protein sequence ID" value="SFS95275.1"/>
    <property type="molecule type" value="Genomic_DNA"/>
</dbReference>
<feature type="region of interest" description="Disordered" evidence="1">
    <location>
        <begin position="1"/>
        <end position="123"/>
    </location>
</feature>
<organism evidence="3 4">
    <name type="scientific">Streptomyces harbinensis</name>
    <dbReference type="NCBI Taxonomy" id="1176198"/>
    <lineage>
        <taxon>Bacteria</taxon>
        <taxon>Bacillati</taxon>
        <taxon>Actinomycetota</taxon>
        <taxon>Actinomycetes</taxon>
        <taxon>Kitasatosporales</taxon>
        <taxon>Streptomycetaceae</taxon>
        <taxon>Streptomyces</taxon>
    </lineage>
</organism>
<dbReference type="RefSeq" id="WP_093843421.1">
    <property type="nucleotide sequence ID" value="NZ_FPAB01000005.1"/>
</dbReference>
<proteinExistence type="predicted"/>
<gene>
    <name evidence="3" type="ORF">SAMN05444716_105179</name>
</gene>
<dbReference type="Proteomes" id="UP000198873">
    <property type="component" value="Unassembled WGS sequence"/>
</dbReference>
<dbReference type="STRING" id="1176198.SAMN05444716_105179"/>
<evidence type="ECO:0000313" key="3">
    <source>
        <dbReference type="EMBL" id="SFS95275.1"/>
    </source>
</evidence>
<keyword evidence="4" id="KW-1185">Reference proteome</keyword>
<feature type="region of interest" description="Disordered" evidence="1">
    <location>
        <begin position="147"/>
        <end position="227"/>
    </location>
</feature>